<dbReference type="PANTHER" id="PTHR23274">
    <property type="entry name" value="DNA HELICASE-RELATED"/>
    <property type="match status" value="1"/>
</dbReference>
<keyword evidence="2" id="KW-0067">ATP-binding</keyword>
<dbReference type="GO" id="GO:0004386">
    <property type="term" value="F:helicase activity"/>
    <property type="evidence" value="ECO:0007669"/>
    <property type="project" value="UniProtKB-KW"/>
</dbReference>
<proteinExistence type="predicted"/>
<organism evidence="2 3">
    <name type="scientific">Streblomastix strix</name>
    <dbReference type="NCBI Taxonomy" id="222440"/>
    <lineage>
        <taxon>Eukaryota</taxon>
        <taxon>Metamonada</taxon>
        <taxon>Preaxostyla</taxon>
        <taxon>Oxymonadida</taxon>
        <taxon>Streblomastigidae</taxon>
        <taxon>Streblomastix</taxon>
    </lineage>
</organism>
<dbReference type="GO" id="GO:0005657">
    <property type="term" value="C:replication fork"/>
    <property type="evidence" value="ECO:0007669"/>
    <property type="project" value="TreeGrafter"/>
</dbReference>
<dbReference type="InterPro" id="IPR049163">
    <property type="entry name" value="Pif1-like_2B_dom"/>
</dbReference>
<gene>
    <name evidence="2" type="ORF">EZS28_011974</name>
</gene>
<dbReference type="EMBL" id="SNRW01002522">
    <property type="protein sequence ID" value="KAA6392499.1"/>
    <property type="molecule type" value="Genomic_DNA"/>
</dbReference>
<keyword evidence="2" id="KW-0378">Hydrolase</keyword>
<reference evidence="2 3" key="1">
    <citation type="submission" date="2019-03" db="EMBL/GenBank/DDBJ databases">
        <title>Single cell metagenomics reveals metabolic interactions within the superorganism composed of flagellate Streblomastix strix and complex community of Bacteroidetes bacteria on its surface.</title>
        <authorList>
            <person name="Treitli S.C."/>
            <person name="Kolisko M."/>
            <person name="Husnik F."/>
            <person name="Keeling P."/>
            <person name="Hampl V."/>
        </authorList>
    </citation>
    <scope>NUCLEOTIDE SEQUENCE [LARGE SCALE GENOMIC DNA]</scope>
    <source>
        <strain evidence="2">ST1C</strain>
    </source>
</reference>
<dbReference type="GO" id="GO:0006260">
    <property type="term" value="P:DNA replication"/>
    <property type="evidence" value="ECO:0007669"/>
    <property type="project" value="TreeGrafter"/>
</dbReference>
<protein>
    <submittedName>
        <fullName evidence="2">Putative ATP-dependent DNA helicase PIF1</fullName>
    </submittedName>
</protein>
<keyword evidence="2" id="KW-0347">Helicase</keyword>
<name>A0A5J4WDT8_9EUKA</name>
<dbReference type="Proteomes" id="UP000324800">
    <property type="component" value="Unassembled WGS sequence"/>
</dbReference>
<comment type="caution">
    <text evidence="2">The sequence shown here is derived from an EMBL/GenBank/DDBJ whole genome shotgun (WGS) entry which is preliminary data.</text>
</comment>
<sequence length="130" mass="15126">MECQSRLFESVDTLKAEFADDKERFTDEFMHSVTRSGLSPHRLILNISAIVLFLRNSDVKRGLCNGTRLAINEFSTHYLKLQGIVEKFLGKQFFMPRFDLEPTNANKLFQITIRKFLIHLELAMNIDKSQ</sequence>
<evidence type="ECO:0000313" key="3">
    <source>
        <dbReference type="Proteomes" id="UP000324800"/>
    </source>
</evidence>
<dbReference type="Pfam" id="PF21530">
    <property type="entry name" value="Pif1_2B_dom"/>
    <property type="match status" value="1"/>
</dbReference>
<evidence type="ECO:0000313" key="2">
    <source>
        <dbReference type="EMBL" id="KAA6392499.1"/>
    </source>
</evidence>
<dbReference type="PANTHER" id="PTHR23274:SF51">
    <property type="entry name" value="OS03G0423850 PROTEIN"/>
    <property type="match status" value="1"/>
</dbReference>
<keyword evidence="2" id="KW-0547">Nucleotide-binding</keyword>
<dbReference type="OrthoDB" id="1929541at2759"/>
<evidence type="ECO:0000259" key="1">
    <source>
        <dbReference type="Pfam" id="PF21530"/>
    </source>
</evidence>
<accession>A0A5J4WDT8</accession>
<dbReference type="AlphaFoldDB" id="A0A5J4WDT8"/>
<feature type="domain" description="DNA helicase Pif1-like 2B" evidence="1">
    <location>
        <begin position="28"/>
        <end position="74"/>
    </location>
</feature>